<evidence type="ECO:0000313" key="3">
    <source>
        <dbReference type="Proteomes" id="UP000278081"/>
    </source>
</evidence>
<feature type="compositionally biased region" description="Basic and acidic residues" evidence="1">
    <location>
        <begin position="1"/>
        <end position="13"/>
    </location>
</feature>
<dbReference type="AlphaFoldDB" id="A0A3S0SXR3"/>
<evidence type="ECO:0000256" key="1">
    <source>
        <dbReference type="SAM" id="MobiDB-lite"/>
    </source>
</evidence>
<proteinExistence type="predicted"/>
<sequence length="72" mass="8014">MPCERWRGTERSRHGPFAPRAGRRCRQADEGLISTATLQVKGGLTTSPEWHFLREKQGTPQCASSFSSPCLP</sequence>
<protein>
    <submittedName>
        <fullName evidence="2">Uncharacterized protein</fullName>
    </submittedName>
</protein>
<comment type="caution">
    <text evidence="2">The sequence shown here is derived from an EMBL/GenBank/DDBJ whole genome shotgun (WGS) entry which is preliminary data.</text>
</comment>
<dbReference type="EMBL" id="RJTJ01000008">
    <property type="protein sequence ID" value="RUM06741.1"/>
    <property type="molecule type" value="Genomic_DNA"/>
</dbReference>
<organism evidence="2 3">
    <name type="scientific">Rhizobium chutanense</name>
    <dbReference type="NCBI Taxonomy" id="2035448"/>
    <lineage>
        <taxon>Bacteria</taxon>
        <taxon>Pseudomonadati</taxon>
        <taxon>Pseudomonadota</taxon>
        <taxon>Alphaproteobacteria</taxon>
        <taxon>Hyphomicrobiales</taxon>
        <taxon>Rhizobiaceae</taxon>
        <taxon>Rhizobium/Agrobacterium group</taxon>
        <taxon>Rhizobium</taxon>
    </lineage>
</organism>
<dbReference type="OrthoDB" id="8404588at2"/>
<gene>
    <name evidence="2" type="ORF">EFR84_11075</name>
</gene>
<evidence type="ECO:0000313" key="2">
    <source>
        <dbReference type="EMBL" id="RUM06741.1"/>
    </source>
</evidence>
<accession>A0A3S0SXR3</accession>
<reference evidence="2 3" key="1">
    <citation type="submission" date="2018-11" db="EMBL/GenBank/DDBJ databases">
        <title>Rhizobium chutanense sp. nov., isolated from root nodules of Phaseolus vulgaris in China.</title>
        <authorList>
            <person name="Huo Y."/>
        </authorList>
    </citation>
    <scope>NUCLEOTIDE SEQUENCE [LARGE SCALE GENOMIC DNA]</scope>
    <source>
        <strain evidence="2 3">C16</strain>
    </source>
</reference>
<dbReference type="Proteomes" id="UP000278081">
    <property type="component" value="Unassembled WGS sequence"/>
</dbReference>
<feature type="region of interest" description="Disordered" evidence="1">
    <location>
        <begin position="1"/>
        <end position="24"/>
    </location>
</feature>
<name>A0A3S0SXR3_9HYPH</name>